<dbReference type="InterPro" id="IPR001509">
    <property type="entry name" value="Epimerase_deHydtase"/>
</dbReference>
<dbReference type="InterPro" id="IPR036291">
    <property type="entry name" value="NAD(P)-bd_dom_sf"/>
</dbReference>
<comment type="caution">
    <text evidence="2">The sequence shown here is derived from an EMBL/GenBank/DDBJ whole genome shotgun (WGS) entry which is preliminary data.</text>
</comment>
<dbReference type="Gene3D" id="3.90.25.10">
    <property type="entry name" value="UDP-galactose 4-epimerase, domain 1"/>
    <property type="match status" value="1"/>
</dbReference>
<dbReference type="Gene3D" id="3.40.50.720">
    <property type="entry name" value="NAD(P)-binding Rossmann-like Domain"/>
    <property type="match status" value="1"/>
</dbReference>
<feature type="domain" description="NAD-dependent epimerase/dehydratase" evidence="1">
    <location>
        <begin position="1"/>
        <end position="89"/>
    </location>
</feature>
<dbReference type="PANTHER" id="PTHR43238:SF1">
    <property type="entry name" value="GDP-L-FUCOSE SYNTHASE"/>
    <property type="match status" value="1"/>
</dbReference>
<dbReference type="GO" id="GO:0050577">
    <property type="term" value="F:GDP-L-fucose synthase activity"/>
    <property type="evidence" value="ECO:0007669"/>
    <property type="project" value="TreeGrafter"/>
</dbReference>
<proteinExistence type="predicted"/>
<dbReference type="EMBL" id="JADGJD010000021">
    <property type="protein sequence ID" value="KAJ3056764.1"/>
    <property type="molecule type" value="Genomic_DNA"/>
</dbReference>
<dbReference type="Pfam" id="PF01370">
    <property type="entry name" value="Epimerase"/>
    <property type="match status" value="1"/>
</dbReference>
<dbReference type="Proteomes" id="UP001212841">
    <property type="component" value="Unassembled WGS sequence"/>
</dbReference>
<dbReference type="PANTHER" id="PTHR43238">
    <property type="entry name" value="GDP-L-FUCOSE SYNTHASE"/>
    <property type="match status" value="1"/>
</dbReference>
<accession>A0AAD5SMH2</accession>
<dbReference type="AlphaFoldDB" id="A0AAD5SMH2"/>
<evidence type="ECO:0000313" key="2">
    <source>
        <dbReference type="EMBL" id="KAJ3056764.1"/>
    </source>
</evidence>
<protein>
    <submittedName>
        <fullName evidence="2">GDP-L-fucose synthase</fullName>
    </submittedName>
</protein>
<reference evidence="2" key="1">
    <citation type="submission" date="2020-05" db="EMBL/GenBank/DDBJ databases">
        <title>Phylogenomic resolution of chytrid fungi.</title>
        <authorList>
            <person name="Stajich J.E."/>
            <person name="Amses K."/>
            <person name="Simmons R."/>
            <person name="Seto K."/>
            <person name="Myers J."/>
            <person name="Bonds A."/>
            <person name="Quandt C.A."/>
            <person name="Barry K."/>
            <person name="Liu P."/>
            <person name="Grigoriev I."/>
            <person name="Longcore J.E."/>
            <person name="James T.Y."/>
        </authorList>
    </citation>
    <scope>NUCLEOTIDE SEQUENCE</scope>
    <source>
        <strain evidence="2">JEL0318</strain>
    </source>
</reference>
<keyword evidence="3" id="KW-1185">Reference proteome</keyword>
<evidence type="ECO:0000259" key="1">
    <source>
        <dbReference type="Pfam" id="PF01370"/>
    </source>
</evidence>
<sequence>MVDIINRAYNDQHGTMFTSVIPTNIFGPHDNYSLTDGHVIPALIHKCYQAKVEGKPLPVYGSGKALRQFIFSEDLAKLIIWTMREYNETEPIILSVDEADEISIKEAVEAVVKAADFRGKVEYDTSMPDGQFKKTASNAKLRKYLPDFEFTPFHEAIKTSFDWFADNYKTARK</sequence>
<name>A0AAD5SMH2_9FUNG</name>
<gene>
    <name evidence="2" type="primary">TSTA3</name>
    <name evidence="2" type="ORF">HK097_004335</name>
</gene>
<organism evidence="2 3">
    <name type="scientific">Rhizophlyctis rosea</name>
    <dbReference type="NCBI Taxonomy" id="64517"/>
    <lineage>
        <taxon>Eukaryota</taxon>
        <taxon>Fungi</taxon>
        <taxon>Fungi incertae sedis</taxon>
        <taxon>Chytridiomycota</taxon>
        <taxon>Chytridiomycota incertae sedis</taxon>
        <taxon>Chytridiomycetes</taxon>
        <taxon>Rhizophlyctidales</taxon>
        <taxon>Rhizophlyctidaceae</taxon>
        <taxon>Rhizophlyctis</taxon>
    </lineage>
</organism>
<dbReference type="SUPFAM" id="SSF51735">
    <property type="entry name" value="NAD(P)-binding Rossmann-fold domains"/>
    <property type="match status" value="1"/>
</dbReference>
<evidence type="ECO:0000313" key="3">
    <source>
        <dbReference type="Proteomes" id="UP001212841"/>
    </source>
</evidence>